<evidence type="ECO:0000256" key="5">
    <source>
        <dbReference type="ARBA" id="ARBA00022989"/>
    </source>
</evidence>
<evidence type="ECO:0000256" key="7">
    <source>
        <dbReference type="SAM" id="Phobius"/>
    </source>
</evidence>
<dbReference type="Proteomes" id="UP000039865">
    <property type="component" value="Unassembled WGS sequence"/>
</dbReference>
<evidence type="ECO:0000256" key="1">
    <source>
        <dbReference type="ARBA" id="ARBA00004141"/>
    </source>
</evidence>
<feature type="transmembrane region" description="Helical" evidence="7">
    <location>
        <begin position="79"/>
        <end position="98"/>
    </location>
</feature>
<keyword evidence="5 7" id="KW-1133">Transmembrane helix</keyword>
<evidence type="ECO:0000313" key="8">
    <source>
        <dbReference type="EMBL" id="CDW87574.1"/>
    </source>
</evidence>
<name>A0A078AZI7_STYLE</name>
<evidence type="ECO:0000256" key="2">
    <source>
        <dbReference type="ARBA" id="ARBA00007015"/>
    </source>
</evidence>
<keyword evidence="4 7" id="KW-0812">Transmembrane</keyword>
<dbReference type="EMBL" id="CCKQ01015739">
    <property type="protein sequence ID" value="CDW87574.1"/>
    <property type="molecule type" value="Genomic_DNA"/>
</dbReference>
<evidence type="ECO:0000256" key="6">
    <source>
        <dbReference type="ARBA" id="ARBA00023136"/>
    </source>
</evidence>
<dbReference type="Pfam" id="PF03092">
    <property type="entry name" value="BT1"/>
    <property type="match status" value="1"/>
</dbReference>
<dbReference type="InterPro" id="IPR036259">
    <property type="entry name" value="MFS_trans_sf"/>
</dbReference>
<reference evidence="8 9" key="1">
    <citation type="submission" date="2014-06" db="EMBL/GenBank/DDBJ databases">
        <authorList>
            <person name="Swart Estienne"/>
        </authorList>
    </citation>
    <scope>NUCLEOTIDE SEQUENCE [LARGE SCALE GENOMIC DNA]</scope>
    <source>
        <strain evidence="8 9">130c</strain>
    </source>
</reference>
<protein>
    <recommendedName>
        <fullName evidence="10">Major facilitator superfamily protein</fullName>
    </recommendedName>
</protein>
<dbReference type="AlphaFoldDB" id="A0A078AZI7"/>
<dbReference type="OMA" id="WHLMIFL"/>
<organism evidence="8 9">
    <name type="scientific">Stylonychia lemnae</name>
    <name type="common">Ciliate</name>
    <dbReference type="NCBI Taxonomy" id="5949"/>
    <lineage>
        <taxon>Eukaryota</taxon>
        <taxon>Sar</taxon>
        <taxon>Alveolata</taxon>
        <taxon>Ciliophora</taxon>
        <taxon>Intramacronucleata</taxon>
        <taxon>Spirotrichea</taxon>
        <taxon>Stichotrichia</taxon>
        <taxon>Sporadotrichida</taxon>
        <taxon>Oxytrichidae</taxon>
        <taxon>Stylonychinae</taxon>
        <taxon>Stylonychia</taxon>
    </lineage>
</organism>
<evidence type="ECO:0000256" key="4">
    <source>
        <dbReference type="ARBA" id="ARBA00022692"/>
    </source>
</evidence>
<sequence>MIILNTNQNQEITSQALDSIDQIEDQDLLDENLRFENKKCGPSDYTNLSASPVLDVNKLNNKFDLLWLGQALKKFDRTILILVIVNYMNLGFLTLLILSTKAYFKEYLGVSPSQLQTAISIIYLPWGFKVVYGILSDAFPIFGYRRKSYLIINGLINFISVLLIVPGIYEEYKFVTILLTFGKMATASTDVLVDSMLASEAKKDKISGSENLQFIADTFQGIGGVLGAILGAIFTQYTHPKYGFLIYSCLGLSIFIASINLKEK</sequence>
<dbReference type="PANTHER" id="PTHR31585">
    <property type="entry name" value="FOLATE-BIOPTERIN TRANSPORTER 1, CHLOROPLASTIC"/>
    <property type="match status" value="1"/>
</dbReference>
<comment type="subcellular location">
    <subcellularLocation>
        <location evidence="1">Membrane</location>
        <topology evidence="1">Multi-pass membrane protein</topology>
    </subcellularLocation>
</comment>
<dbReference type="Gene3D" id="1.20.1250.20">
    <property type="entry name" value="MFS general substrate transporter like domains"/>
    <property type="match status" value="1"/>
</dbReference>
<dbReference type="InParanoid" id="A0A078AZI7"/>
<dbReference type="SUPFAM" id="SSF103473">
    <property type="entry name" value="MFS general substrate transporter"/>
    <property type="match status" value="1"/>
</dbReference>
<evidence type="ECO:0000256" key="3">
    <source>
        <dbReference type="ARBA" id="ARBA00022448"/>
    </source>
</evidence>
<proteinExistence type="inferred from homology"/>
<keyword evidence="9" id="KW-1185">Reference proteome</keyword>
<gene>
    <name evidence="8" type="primary">Contig15926.g780</name>
    <name evidence="8" type="ORF">STYLEM_16680</name>
</gene>
<dbReference type="OrthoDB" id="754047at2759"/>
<feature type="transmembrane region" description="Helical" evidence="7">
    <location>
        <begin position="242"/>
        <end position="261"/>
    </location>
</feature>
<keyword evidence="3" id="KW-0813">Transport</keyword>
<feature type="transmembrane region" description="Helical" evidence="7">
    <location>
        <begin position="118"/>
        <end position="142"/>
    </location>
</feature>
<dbReference type="PANTHER" id="PTHR31585:SF0">
    <property type="entry name" value="FOLATE-BIOPTERIN TRANSPORTER 1, CHLOROPLASTIC"/>
    <property type="match status" value="1"/>
</dbReference>
<keyword evidence="6 7" id="KW-0472">Membrane</keyword>
<evidence type="ECO:0008006" key="10">
    <source>
        <dbReference type="Google" id="ProtNLM"/>
    </source>
</evidence>
<dbReference type="GO" id="GO:0016020">
    <property type="term" value="C:membrane"/>
    <property type="evidence" value="ECO:0007669"/>
    <property type="project" value="UniProtKB-SubCell"/>
</dbReference>
<dbReference type="InterPro" id="IPR039309">
    <property type="entry name" value="BT1"/>
</dbReference>
<feature type="transmembrane region" description="Helical" evidence="7">
    <location>
        <begin position="149"/>
        <end position="168"/>
    </location>
</feature>
<accession>A0A078AZI7</accession>
<comment type="similarity">
    <text evidence="2">Belongs to the major facilitator superfamily. Folate-biopterin transporter (TC 2.A.71) family.</text>
</comment>
<evidence type="ECO:0000313" key="9">
    <source>
        <dbReference type="Proteomes" id="UP000039865"/>
    </source>
</evidence>
<feature type="transmembrane region" description="Helical" evidence="7">
    <location>
        <begin position="214"/>
        <end position="236"/>
    </location>
</feature>